<evidence type="ECO:0000259" key="10">
    <source>
        <dbReference type="PROSITE" id="PS51464"/>
    </source>
</evidence>
<reference evidence="11" key="2">
    <citation type="journal article" date="2021" name="PeerJ">
        <title>Extensive microbial diversity within the chicken gut microbiome revealed by metagenomics and culture.</title>
        <authorList>
            <person name="Gilroy R."/>
            <person name="Ravi A."/>
            <person name="Getino M."/>
            <person name="Pursley I."/>
            <person name="Horton D.L."/>
            <person name="Alikhan N.F."/>
            <person name="Baker D."/>
            <person name="Gharbi K."/>
            <person name="Hall N."/>
            <person name="Watson M."/>
            <person name="Adriaenssens E.M."/>
            <person name="Foster-Nyarko E."/>
            <person name="Jarju S."/>
            <person name="Secka A."/>
            <person name="Antonio M."/>
            <person name="Oren A."/>
            <person name="Chaudhuri R.R."/>
            <person name="La Ragione R."/>
            <person name="Hildebrand F."/>
            <person name="Pallen M.J."/>
        </authorList>
    </citation>
    <scope>NUCLEOTIDE SEQUENCE</scope>
    <source>
        <strain evidence="11">CHK184-20233</strain>
    </source>
</reference>
<dbReference type="InterPro" id="IPR050099">
    <property type="entry name" value="SIS_GmhA/DiaA_subfam"/>
</dbReference>
<comment type="catalytic activity">
    <reaction evidence="1 9">
        <text>2 D-sedoheptulose 7-phosphate = D-glycero-alpha-D-manno-heptose 7-phosphate + D-glycero-beta-D-manno-heptose 7-phosphate</text>
        <dbReference type="Rhea" id="RHEA:27489"/>
        <dbReference type="ChEBI" id="CHEBI:57483"/>
        <dbReference type="ChEBI" id="CHEBI:60203"/>
        <dbReference type="ChEBI" id="CHEBI:60204"/>
        <dbReference type="EC" id="5.3.1.28"/>
    </reaction>
</comment>
<dbReference type="GO" id="GO:1901135">
    <property type="term" value="P:carbohydrate derivative metabolic process"/>
    <property type="evidence" value="ECO:0007669"/>
    <property type="project" value="InterPro"/>
</dbReference>
<dbReference type="Gene3D" id="3.40.50.10490">
    <property type="entry name" value="Glucose-6-phosphate isomerase like protein, domain 1"/>
    <property type="match status" value="1"/>
</dbReference>
<accession>A0A9D1DUC3</accession>
<dbReference type="NCBIfam" id="TIGR00441">
    <property type="entry name" value="gmhA"/>
    <property type="match status" value="1"/>
</dbReference>
<comment type="pathway">
    <text evidence="9">Carbohydrate biosynthesis; D-glycero-D-manno-heptose 7-phosphate biosynthesis; D-glycero-alpha-D-manno-heptose 7-phosphate and D-glycero-beta-D-manno-heptose 7-phosphate from sedoheptulose 7-phosphate: step 1/1.</text>
</comment>
<sequence>MKEVIRRVLEEEKENLESLSKNDFEDKIIDMSNIIINSLENDGKILIAGNGGSAADAQHFAAEIVGRFVLERSGYPAIALTTDTSILTAVANDYGYDKVFSRQVGALGNKNDVFIGISTSGNSKNIIEAIKEAKNKGMTVLGLVGKDGGLMKEICDVCLVFNYKDTARVQEHHIMSIHIICEIVERSLKDYYEKQ</sequence>
<dbReference type="Proteomes" id="UP000824232">
    <property type="component" value="Unassembled WGS sequence"/>
</dbReference>
<dbReference type="AlphaFoldDB" id="A0A9D1DUC3"/>
<comment type="cofactor">
    <cofactor evidence="9">
        <name>Zn(2+)</name>
        <dbReference type="ChEBI" id="CHEBI:29105"/>
    </cofactor>
    <text evidence="9">Binds 1 zinc ion per subunit.</text>
</comment>
<feature type="binding site" evidence="9">
    <location>
        <position position="170"/>
    </location>
    <ligand>
        <name>Zn(2+)</name>
        <dbReference type="ChEBI" id="CHEBI:29105"/>
    </ligand>
</feature>
<gene>
    <name evidence="9 11" type="primary">gmhA</name>
    <name evidence="11" type="ORF">IAB38_04045</name>
</gene>
<dbReference type="SUPFAM" id="SSF53697">
    <property type="entry name" value="SIS domain"/>
    <property type="match status" value="1"/>
</dbReference>
<dbReference type="EC" id="5.3.1.28" evidence="9"/>
<feature type="binding site" evidence="9">
    <location>
        <position position="170"/>
    </location>
    <ligand>
        <name>substrate</name>
    </ligand>
</feature>
<comment type="miscellaneous">
    <text evidence="9">The reaction produces a racemic mixture of D-glycero-alpha-D-manno-heptose 7-phosphate and D-glycero-beta-D-manno-heptose 7-phosphate.</text>
</comment>
<dbReference type="GO" id="GO:0005975">
    <property type="term" value="P:carbohydrate metabolic process"/>
    <property type="evidence" value="ECO:0007669"/>
    <property type="project" value="UniProtKB-UniRule"/>
</dbReference>
<evidence type="ECO:0000256" key="1">
    <source>
        <dbReference type="ARBA" id="ARBA00000348"/>
    </source>
</evidence>
<dbReference type="CDD" id="cd05006">
    <property type="entry name" value="SIS_GmhA"/>
    <property type="match status" value="1"/>
</dbReference>
<protein>
    <recommendedName>
        <fullName evidence="9">Phosphoheptose isomerase</fullName>
        <ecNumber evidence="9">5.3.1.28</ecNumber>
    </recommendedName>
    <alternativeName>
        <fullName evidence="9">Sedoheptulose 7-phosphate isomerase</fullName>
    </alternativeName>
</protein>
<keyword evidence="7 9" id="KW-0413">Isomerase</keyword>
<evidence type="ECO:0000256" key="8">
    <source>
        <dbReference type="ARBA" id="ARBA00023277"/>
    </source>
</evidence>
<evidence type="ECO:0000313" key="12">
    <source>
        <dbReference type="Proteomes" id="UP000824232"/>
    </source>
</evidence>
<comment type="caution">
    <text evidence="11">The sequence shown here is derived from an EMBL/GenBank/DDBJ whole genome shotgun (WGS) entry which is preliminary data.</text>
</comment>
<name>A0A9D1DUC3_9FIRM</name>
<feature type="binding site" evidence="9">
    <location>
        <begin position="92"/>
        <end position="93"/>
    </location>
    <ligand>
        <name>substrate</name>
    </ligand>
</feature>
<feature type="binding site" evidence="9">
    <location>
        <position position="63"/>
    </location>
    <ligand>
        <name>substrate</name>
    </ligand>
</feature>
<dbReference type="GO" id="GO:0097367">
    <property type="term" value="F:carbohydrate derivative binding"/>
    <property type="evidence" value="ECO:0007669"/>
    <property type="project" value="InterPro"/>
</dbReference>
<feature type="binding site" evidence="9">
    <location>
        <position position="59"/>
    </location>
    <ligand>
        <name>Zn(2+)</name>
        <dbReference type="ChEBI" id="CHEBI:29105"/>
    </ligand>
</feature>
<dbReference type="InterPro" id="IPR004515">
    <property type="entry name" value="Phosphoheptose_Isoase"/>
</dbReference>
<feature type="binding site" evidence="9">
    <location>
        <begin position="118"/>
        <end position="120"/>
    </location>
    <ligand>
        <name>substrate</name>
    </ligand>
</feature>
<organism evidence="11 12">
    <name type="scientific">Candidatus Onthousia excrementipullorum</name>
    <dbReference type="NCBI Taxonomy" id="2840884"/>
    <lineage>
        <taxon>Bacteria</taxon>
        <taxon>Bacillati</taxon>
        <taxon>Bacillota</taxon>
        <taxon>Bacilli</taxon>
        <taxon>Candidatus Onthousia</taxon>
    </lineage>
</organism>
<feature type="binding site" evidence="9">
    <location>
        <position position="178"/>
    </location>
    <ligand>
        <name>Zn(2+)</name>
        <dbReference type="ChEBI" id="CHEBI:29105"/>
    </ligand>
</feature>
<feature type="binding site" evidence="9">
    <location>
        <position position="123"/>
    </location>
    <ligand>
        <name>substrate</name>
    </ligand>
</feature>
<comment type="function">
    <text evidence="9">Catalyzes the isomerization of sedoheptulose 7-phosphate in D-glycero-D-manno-heptose 7-phosphate.</text>
</comment>
<proteinExistence type="inferred from homology"/>
<dbReference type="GO" id="GO:0005737">
    <property type="term" value="C:cytoplasm"/>
    <property type="evidence" value="ECO:0007669"/>
    <property type="project" value="UniProtKB-SubCell"/>
</dbReference>
<reference evidence="11" key="1">
    <citation type="submission" date="2020-10" db="EMBL/GenBank/DDBJ databases">
        <authorList>
            <person name="Gilroy R."/>
        </authorList>
    </citation>
    <scope>NUCLEOTIDE SEQUENCE</scope>
    <source>
        <strain evidence="11">CHK184-20233</strain>
    </source>
</reference>
<evidence type="ECO:0000313" key="11">
    <source>
        <dbReference type="EMBL" id="HIR59202.1"/>
    </source>
</evidence>
<dbReference type="InterPro" id="IPR001347">
    <property type="entry name" value="SIS_dom"/>
</dbReference>
<dbReference type="EMBL" id="DVHC01000041">
    <property type="protein sequence ID" value="HIR59202.1"/>
    <property type="molecule type" value="Genomic_DNA"/>
</dbReference>
<feature type="binding site" evidence="9">
    <location>
        <begin position="50"/>
        <end position="52"/>
    </location>
    <ligand>
        <name>substrate</name>
    </ligand>
</feature>
<evidence type="ECO:0000256" key="3">
    <source>
        <dbReference type="ARBA" id="ARBA00009894"/>
    </source>
</evidence>
<evidence type="ECO:0000256" key="6">
    <source>
        <dbReference type="ARBA" id="ARBA00022833"/>
    </source>
</evidence>
<evidence type="ECO:0000256" key="4">
    <source>
        <dbReference type="ARBA" id="ARBA00022490"/>
    </source>
</evidence>
<feature type="binding site" evidence="9">
    <location>
        <position position="63"/>
    </location>
    <ligand>
        <name>Zn(2+)</name>
        <dbReference type="ChEBI" id="CHEBI:29105"/>
    </ligand>
</feature>
<comment type="similarity">
    <text evidence="3 9">Belongs to the SIS family. GmhA subfamily.</text>
</comment>
<dbReference type="GO" id="GO:0008270">
    <property type="term" value="F:zinc ion binding"/>
    <property type="evidence" value="ECO:0007669"/>
    <property type="project" value="UniProtKB-UniRule"/>
</dbReference>
<dbReference type="GO" id="GO:0008968">
    <property type="term" value="F:D-sedoheptulose 7-phosphate isomerase activity"/>
    <property type="evidence" value="ECO:0007669"/>
    <property type="project" value="UniProtKB-UniRule"/>
</dbReference>
<keyword evidence="6 9" id="KW-0862">Zinc</keyword>
<feature type="domain" description="SIS" evidence="10">
    <location>
        <begin position="35"/>
        <end position="190"/>
    </location>
</feature>
<dbReference type="Pfam" id="PF13580">
    <property type="entry name" value="SIS_2"/>
    <property type="match status" value="1"/>
</dbReference>
<evidence type="ECO:0000256" key="5">
    <source>
        <dbReference type="ARBA" id="ARBA00022723"/>
    </source>
</evidence>
<keyword evidence="4 9" id="KW-0963">Cytoplasm</keyword>
<dbReference type="PANTHER" id="PTHR30390:SF6">
    <property type="entry name" value="DNAA INITIATOR-ASSOCIATING PROTEIN DIAA"/>
    <property type="match status" value="1"/>
</dbReference>
<evidence type="ECO:0000256" key="7">
    <source>
        <dbReference type="ARBA" id="ARBA00023235"/>
    </source>
</evidence>
<evidence type="ECO:0000256" key="2">
    <source>
        <dbReference type="ARBA" id="ARBA00004496"/>
    </source>
</evidence>
<dbReference type="PANTHER" id="PTHR30390">
    <property type="entry name" value="SEDOHEPTULOSE 7-PHOSPHATE ISOMERASE / DNAA INITIATOR-ASSOCIATING FACTOR FOR REPLICATION INITIATION"/>
    <property type="match status" value="1"/>
</dbReference>
<comment type="subcellular location">
    <subcellularLocation>
        <location evidence="2 9">Cytoplasm</location>
    </subcellularLocation>
</comment>
<dbReference type="InterPro" id="IPR046348">
    <property type="entry name" value="SIS_dom_sf"/>
</dbReference>
<keyword evidence="8 9" id="KW-0119">Carbohydrate metabolism</keyword>
<dbReference type="HAMAP" id="MF_00067">
    <property type="entry name" value="GmhA"/>
    <property type="match status" value="1"/>
</dbReference>
<evidence type="ECO:0000256" key="9">
    <source>
        <dbReference type="HAMAP-Rule" id="MF_00067"/>
    </source>
</evidence>
<keyword evidence="5 9" id="KW-0479">Metal-binding</keyword>
<dbReference type="PROSITE" id="PS51464">
    <property type="entry name" value="SIS"/>
    <property type="match status" value="1"/>
</dbReference>
<dbReference type="InterPro" id="IPR035461">
    <property type="entry name" value="GmhA/DiaA"/>
</dbReference>